<protein>
    <submittedName>
        <fullName evidence="3">Uncharacterized protein</fullName>
    </submittedName>
</protein>
<dbReference type="RefSeq" id="WP_381831178.1">
    <property type="nucleotide sequence ID" value="NZ_JBHTCF010000006.1"/>
</dbReference>
<evidence type="ECO:0000256" key="2">
    <source>
        <dbReference type="SAM" id="Phobius"/>
    </source>
</evidence>
<comment type="caution">
    <text evidence="3">The sequence shown here is derived from an EMBL/GenBank/DDBJ whole genome shotgun (WGS) entry which is preliminary data.</text>
</comment>
<keyword evidence="2" id="KW-0472">Membrane</keyword>
<sequence>MTEPETETETEIETETKPGAETQTQTQKSRSGKQQRIHLAGVTVAASALLLAAFALLFVQPGEHDHTDHRAPMLTQVSVTKD</sequence>
<keyword evidence="2" id="KW-1133">Transmembrane helix</keyword>
<evidence type="ECO:0000313" key="4">
    <source>
        <dbReference type="Proteomes" id="UP001596523"/>
    </source>
</evidence>
<keyword evidence="2" id="KW-0812">Transmembrane</keyword>
<gene>
    <name evidence="3" type="ORF">ACFQVC_16470</name>
</gene>
<feature type="compositionally biased region" description="Acidic residues" evidence="1">
    <location>
        <begin position="1"/>
        <end position="13"/>
    </location>
</feature>
<evidence type="ECO:0000313" key="3">
    <source>
        <dbReference type="EMBL" id="MFC7305808.1"/>
    </source>
</evidence>
<dbReference type="EMBL" id="JBHTCF010000006">
    <property type="protein sequence ID" value="MFC7305808.1"/>
    <property type="molecule type" value="Genomic_DNA"/>
</dbReference>
<evidence type="ECO:0000256" key="1">
    <source>
        <dbReference type="SAM" id="MobiDB-lite"/>
    </source>
</evidence>
<accession>A0ABW2JJZ5</accession>
<proteinExistence type="predicted"/>
<organism evidence="3 4">
    <name type="scientific">Streptomyces monticola</name>
    <dbReference type="NCBI Taxonomy" id="2666263"/>
    <lineage>
        <taxon>Bacteria</taxon>
        <taxon>Bacillati</taxon>
        <taxon>Actinomycetota</taxon>
        <taxon>Actinomycetes</taxon>
        <taxon>Kitasatosporales</taxon>
        <taxon>Streptomycetaceae</taxon>
        <taxon>Streptomyces</taxon>
    </lineage>
</organism>
<feature type="transmembrane region" description="Helical" evidence="2">
    <location>
        <begin position="37"/>
        <end position="59"/>
    </location>
</feature>
<name>A0ABW2JJZ5_9ACTN</name>
<feature type="region of interest" description="Disordered" evidence="1">
    <location>
        <begin position="1"/>
        <end position="36"/>
    </location>
</feature>
<keyword evidence="4" id="KW-1185">Reference proteome</keyword>
<dbReference type="Proteomes" id="UP001596523">
    <property type="component" value="Unassembled WGS sequence"/>
</dbReference>
<reference evidence="4" key="1">
    <citation type="journal article" date="2019" name="Int. J. Syst. Evol. Microbiol.">
        <title>The Global Catalogue of Microorganisms (GCM) 10K type strain sequencing project: providing services to taxonomists for standard genome sequencing and annotation.</title>
        <authorList>
            <consortium name="The Broad Institute Genomics Platform"/>
            <consortium name="The Broad Institute Genome Sequencing Center for Infectious Disease"/>
            <person name="Wu L."/>
            <person name="Ma J."/>
        </authorList>
    </citation>
    <scope>NUCLEOTIDE SEQUENCE [LARGE SCALE GENOMIC DNA]</scope>
    <source>
        <strain evidence="4">SYNS20</strain>
    </source>
</reference>